<keyword evidence="1" id="KW-0175">Coiled coil</keyword>
<feature type="coiled-coil region" evidence="1">
    <location>
        <begin position="998"/>
        <end position="1025"/>
    </location>
</feature>
<evidence type="ECO:0000256" key="1">
    <source>
        <dbReference type="SAM" id="Coils"/>
    </source>
</evidence>
<proteinExistence type="predicted"/>
<evidence type="ECO:0000313" key="3">
    <source>
        <dbReference type="Proteomes" id="UP000002705"/>
    </source>
</evidence>
<organism evidence="2 3">
    <name type="scientific">Burkholderia lata (strain ATCC 17760 / DSM 23089 / LMG 22485 / NCIMB 9086 / R18194 / 383)</name>
    <dbReference type="NCBI Taxonomy" id="482957"/>
    <lineage>
        <taxon>Bacteria</taxon>
        <taxon>Pseudomonadati</taxon>
        <taxon>Pseudomonadota</taxon>
        <taxon>Betaproteobacteria</taxon>
        <taxon>Burkholderiales</taxon>
        <taxon>Burkholderiaceae</taxon>
        <taxon>Burkholderia</taxon>
        <taxon>Burkholderia cepacia complex</taxon>
    </lineage>
</organism>
<keyword evidence="3" id="KW-1185">Reference proteome</keyword>
<gene>
    <name evidence="2" type="ordered locus">Bcep18194_C6535</name>
</gene>
<dbReference type="Proteomes" id="UP000002705">
    <property type="component" value="Chromosome 3"/>
</dbReference>
<accession>Q39PN0</accession>
<dbReference type="KEGG" id="bur:Bcep18194_C6535"/>
<feature type="coiled-coil region" evidence="1">
    <location>
        <begin position="909"/>
        <end position="936"/>
    </location>
</feature>
<protein>
    <submittedName>
        <fullName evidence="2">Uncharacterized protein</fullName>
    </submittedName>
</protein>
<dbReference type="EMBL" id="CP000150">
    <property type="protein sequence ID" value="ABB05586.1"/>
    <property type="molecule type" value="Genomic_DNA"/>
</dbReference>
<reference evidence="2" key="1">
    <citation type="submission" date="2009-01" db="EMBL/GenBank/DDBJ databases">
        <title>Complete sequence of chromosome 3 of Burkholderia sp. 383.</title>
        <authorList>
            <consortium name="US DOE Joint Genome Institute"/>
            <person name="Copeland A."/>
            <person name="Lucas S."/>
            <person name="Lapidus A."/>
            <person name="Barry K."/>
            <person name="Detter J.C."/>
            <person name="Glavina T."/>
            <person name="Hammon N."/>
            <person name="Israni S."/>
            <person name="Pitluck S."/>
            <person name="Chain P."/>
            <person name="Malfatti S."/>
            <person name="Shin M."/>
            <person name="Vergez L."/>
            <person name="Schmutz J."/>
            <person name="Larimer F."/>
            <person name="Land M."/>
            <person name="Kyrpides N."/>
            <person name="Lykidis A."/>
            <person name="Richardson P."/>
        </authorList>
    </citation>
    <scope>NUCLEOTIDE SEQUENCE</scope>
    <source>
        <strain evidence="2">383</strain>
    </source>
</reference>
<evidence type="ECO:0000313" key="2">
    <source>
        <dbReference type="EMBL" id="ABB05586.1"/>
    </source>
</evidence>
<dbReference type="PATRIC" id="fig|482957.22.peg.7030"/>
<sequence>MISALLYLLSRDTKLKGIALPLFTPRRCGAPSHIRVQLWDLQDDLSQTDLNLDEGLLDPKDLPNKNDHHVFGLCAYQGDEPRFYYYRGVLEDCPVFDRTEGGYLYHHEAEVQQVVKLVGGTWNISSVHEWRSLITSHIPSRVLAQQVKFHLAGGGDKSAQLHQVEVDGDESFDQAFFRTVIAQELLISTSEPESDPDDPRENFEDLLYAHFSKMASATIKAEQEQQVIREQEGIVHDLAGLVIAGEKANEGHGEYQRLIANIARDGALVWHFVRNDPLPGLLDVRRQPSGRVGEIVPYIVIDKIYGAMILDAGLEKLTNVEASALNQVSGRQRLLKQEVDQTQVIDFACNLDLKTSPKGGGYARKGYTLDTALELVPLLREVGTARLAGATDTLKQAFAWVENTADTNSYRTIARRLATEIKQHQEEIRCRASEIVEWEIEVRELSDRITKYDQAKGAYEDLATSGHFTSDELNAPELLTDQVKKELRAAEGALSDHDKRVGSLESIFDSHRAFCQKNAGIPARTRLEELSARATSTRDDRTHAEQRLERSKAELAQLNVSKVEQEGQYKQNQQQLDVLLELQSHQPAYTKWFGDTLPHDIDIRGNIKEITDDEKALAQRREERERFLHTISVLSLTVPRYRELFGDADAESIDISGALQNISTQEKALGARRGAADALHTRIQSLKSFVEIFHRIFGNTDPTMLDPGQERADLQKDIALTEAVVESLGSQVSRLNLFRDEHPGWTAAAWLADMESQRATRLRQIAQYNQQILTAERQLAELMSDPVARPEDVACAHALLDEAVPFVPLHIFVESHCPPTVKQQWLTHFSALLFAPVVESIEEAAEAARILHDGQFMMPVLIASRLRDVMESDAPALALEGECAYTWLAGIKTRLVHCLLNPAAVEEERTLAKQRLSELRELLAREEEALGHLSETSPSVLLARDAARAETSNAETELTASSERFKELRKQLPDVLARNSSEALDSIQNTREYQSLIRQHGENVAERIEEELHQLDEQADVLRQAREWHEARNSDTVREVIMDMRRYQALLAEHGVDALQKATQDLQKIAEEAEDLRRSREWYEARDQDDIHAAVSAMRRYRDVDGDAEVVRLENVVKVSTEKLSAIATKIVSATHNVNEDENHLSTARDTESNASAAYLENKQYLEALVSFSESKDLAFMETHEESRISLEIDKRRADARKSYQSQFPHAQRYVNATRDGQTSEQELLTRKASVEIKVTEANRQQEQDRLVVEEKIERRDTLKNYQDALHEAACQLLGEFRAVSNSLNEIRAAVTEGAPRFENTALYQHADSIRGKLERADGDPFFLDDIRTISRLAGELGLAGQSKDIAQARRLTERLTREYQDRKSSFCTEIITGTRRGLSVLNAEWLLSQDRFDAPLEMKTQIEVSLASNRALLQQATTSLEFARDKTTEMLTILAKDAERALSILDEAMTTTPTSRFYVNANVITEDKIGDLLDHLYSNIEAEMRRKADSSSLVAEKRHRKRALDELRTEVYRSLFSDVSVEFRHPSIWEGGQHPLTSKGLSEGMRTAISLMWIAKLAEFRLRQAIDQAGGMRRQNRAALRKERYFVILDGLFSNLSHDDMIDSAMESLRLSAGHFQLIGMIHHPRYINNPKIFPAYFVGRPYRANGGKHSWLTVDPHKAPPGSLGVFGSQFSS</sequence>
<feature type="coiled-coil region" evidence="1">
    <location>
        <begin position="527"/>
        <end position="568"/>
    </location>
</feature>
<dbReference type="HOGENOM" id="CLU_241525_0_0_4"/>
<name>Q39PN0_BURL3</name>
<feature type="coiled-coil region" evidence="1">
    <location>
        <begin position="1056"/>
        <end position="1086"/>
    </location>
</feature>
<feature type="coiled-coil region" evidence="1">
    <location>
        <begin position="751"/>
        <end position="785"/>
    </location>
</feature>